<name>A0A7J9NXH4_METMI</name>
<dbReference type="SUPFAM" id="SSF49899">
    <property type="entry name" value="Concanavalin A-like lectins/glucanases"/>
    <property type="match status" value="1"/>
</dbReference>
<gene>
    <name evidence="1" type="ORF">HNP86_001872</name>
</gene>
<dbReference type="AlphaFoldDB" id="A0A7J9NXH4"/>
<dbReference type="Gene3D" id="2.60.120.200">
    <property type="match status" value="1"/>
</dbReference>
<protein>
    <submittedName>
        <fullName evidence="1">Uncharacterized protein</fullName>
    </submittedName>
</protein>
<organism evidence="1 2">
    <name type="scientific">Methanococcus maripaludis</name>
    <name type="common">Methanococcus deltae</name>
    <dbReference type="NCBI Taxonomy" id="39152"/>
    <lineage>
        <taxon>Archaea</taxon>
        <taxon>Methanobacteriati</taxon>
        <taxon>Methanobacteriota</taxon>
        <taxon>Methanomada group</taxon>
        <taxon>Methanococci</taxon>
        <taxon>Methanococcales</taxon>
        <taxon>Methanococcaceae</taxon>
        <taxon>Methanococcus</taxon>
    </lineage>
</organism>
<dbReference type="InterPro" id="IPR013320">
    <property type="entry name" value="ConA-like_dom_sf"/>
</dbReference>
<accession>A0A7J9NXH4</accession>
<comment type="caution">
    <text evidence="1">The sequence shown here is derived from an EMBL/GenBank/DDBJ whole genome shotgun (WGS) entry which is preliminary data.</text>
</comment>
<evidence type="ECO:0000313" key="2">
    <source>
        <dbReference type="Proteomes" id="UP000564425"/>
    </source>
</evidence>
<dbReference type="EMBL" id="JACDUH010000003">
    <property type="protein sequence ID" value="MBA2851713.1"/>
    <property type="molecule type" value="Genomic_DNA"/>
</dbReference>
<dbReference type="RefSeq" id="WP_181501538.1">
    <property type="nucleotide sequence ID" value="NZ_JACDUH010000003.1"/>
</dbReference>
<sequence length="337" mass="37615">MVDFVYNKRIIIKPNAYELTDYVIPILFDSSNLNFVTMRPDFSDIQFTFGETVCSHYVANVDTLNKTALVYVKVPYISPVEFTVLNMAYYSDVIIENTSSWADTFGDKFVAIYPFYATGLPIDVGLNGHNAIDYDVVYDETGANFVGTSYIQLPTTQTMFGDTECKYVQFVEFSTLNTADQHILSPYGSGASYHIGLIKVKGVEPGKLAGDVYSELGSSSIVTDYTYTDGESHKAILVNDKANSLATLHTDLESKIVSIANTTDYTNDENYYIGRYNDGSYFNGCVKRVIIAKDLTEIELAQLLAPAPEVIVEVPLRTNVKTFPFTFTLEKQVRGEF</sequence>
<dbReference type="Proteomes" id="UP000564425">
    <property type="component" value="Unassembled WGS sequence"/>
</dbReference>
<proteinExistence type="predicted"/>
<reference evidence="1 2" key="1">
    <citation type="submission" date="2020-07" db="EMBL/GenBank/DDBJ databases">
        <title>Genomic Encyclopedia of Type Strains, Phase IV (KMG-V): Genome sequencing to study the core and pangenomes of soil and plant-associated prokaryotes.</title>
        <authorList>
            <person name="Whitman W."/>
        </authorList>
    </citation>
    <scope>NUCLEOTIDE SEQUENCE [LARGE SCALE GENOMIC DNA]</scope>
    <source>
        <strain evidence="1 2">A1</strain>
    </source>
</reference>
<evidence type="ECO:0000313" key="1">
    <source>
        <dbReference type="EMBL" id="MBA2851713.1"/>
    </source>
</evidence>